<sequence length="226" mass="25024">MKLFIVIGIFFIGFVAAMPADDQEILVNQMNGAREKFAVLLPVANMNEIKYDGSLERKVSSCDEIYIMAKSDDRVKLWTHLNMKNSPDGSGGPMRSHEEAEGLLKAVDKDGVSNRQNLHPLYTGIACIELETPCPLPGSSGYKFKAMCFFGGTDSKNVKSMTGMIRGEAGSQCKHGNSERWRHLCKVSEDSEVSSLMEEKSENSMSSVVHSAHHALVATIMMYLYF</sequence>
<proteinExistence type="predicted"/>
<accession>E3MEL9</accession>
<dbReference type="GeneID" id="9816829"/>
<dbReference type="Proteomes" id="UP000008281">
    <property type="component" value="Unassembled WGS sequence"/>
</dbReference>
<gene>
    <name evidence="1" type="ORF">CRE_21814</name>
</gene>
<dbReference type="HOGENOM" id="CLU_086463_4_0_1"/>
<dbReference type="AlphaFoldDB" id="E3MEL9"/>
<dbReference type="CTD" id="9816829"/>
<dbReference type="KEGG" id="crq:GCK72_012143"/>
<protein>
    <submittedName>
        <fullName evidence="1">Uncharacterized protein</fullName>
    </submittedName>
</protein>
<dbReference type="OrthoDB" id="5908266at2759"/>
<evidence type="ECO:0000313" key="2">
    <source>
        <dbReference type="Proteomes" id="UP000008281"/>
    </source>
</evidence>
<name>E3MEL9_CAERE</name>
<organism evidence="2">
    <name type="scientific">Caenorhabditis remanei</name>
    <name type="common">Caenorhabditis vulgaris</name>
    <dbReference type="NCBI Taxonomy" id="31234"/>
    <lineage>
        <taxon>Eukaryota</taxon>
        <taxon>Metazoa</taxon>
        <taxon>Ecdysozoa</taxon>
        <taxon>Nematoda</taxon>
        <taxon>Chromadorea</taxon>
        <taxon>Rhabditida</taxon>
        <taxon>Rhabditina</taxon>
        <taxon>Rhabditomorpha</taxon>
        <taxon>Rhabditoidea</taxon>
        <taxon>Rhabditidae</taxon>
        <taxon>Peloderinae</taxon>
        <taxon>Caenorhabditis</taxon>
    </lineage>
</organism>
<dbReference type="RefSeq" id="XP_003105421.2">
    <property type="nucleotide sequence ID" value="XM_003105373.2"/>
</dbReference>
<evidence type="ECO:0000313" key="1">
    <source>
        <dbReference type="EMBL" id="EFP00479.1"/>
    </source>
</evidence>
<keyword evidence="2" id="KW-1185">Reference proteome</keyword>
<reference evidence="1" key="1">
    <citation type="submission" date="2007-07" db="EMBL/GenBank/DDBJ databases">
        <title>PCAP assembly of the Caenorhabditis remanei genome.</title>
        <authorList>
            <consortium name="The Caenorhabditis remanei Sequencing Consortium"/>
            <person name="Wilson R.K."/>
        </authorList>
    </citation>
    <scope>NUCLEOTIDE SEQUENCE [LARGE SCALE GENOMIC DNA]</scope>
    <source>
        <strain evidence="1">PB4641</strain>
    </source>
</reference>
<dbReference type="EMBL" id="DS268439">
    <property type="protein sequence ID" value="EFP00479.1"/>
    <property type="molecule type" value="Genomic_DNA"/>
</dbReference>